<evidence type="ECO:0000313" key="4">
    <source>
        <dbReference type="Proteomes" id="UP001311799"/>
    </source>
</evidence>
<dbReference type="Proteomes" id="UP001311799">
    <property type="component" value="Unassembled WGS sequence"/>
</dbReference>
<dbReference type="AlphaFoldDB" id="A0AAV9XXX2"/>
<evidence type="ECO:0000256" key="1">
    <source>
        <dbReference type="SAM" id="MobiDB-lite"/>
    </source>
</evidence>
<keyword evidence="2" id="KW-0812">Transmembrane</keyword>
<keyword evidence="4" id="KW-1185">Reference proteome</keyword>
<feature type="region of interest" description="Disordered" evidence="1">
    <location>
        <begin position="548"/>
        <end position="579"/>
    </location>
</feature>
<keyword evidence="2" id="KW-1133">Transmembrane helix</keyword>
<comment type="caution">
    <text evidence="3">The sequence shown here is derived from an EMBL/GenBank/DDBJ whole genome shotgun (WGS) entry which is preliminary data.</text>
</comment>
<reference evidence="3 4" key="1">
    <citation type="submission" date="2023-10" db="EMBL/GenBank/DDBJ databases">
        <title>Comparative genomics analysis reveals potential genetic determinants of host preference in Cryptosporidium xiaoi.</title>
        <authorList>
            <person name="Xiao L."/>
            <person name="Li J."/>
        </authorList>
    </citation>
    <scope>NUCLEOTIDE SEQUENCE [LARGE SCALE GENOMIC DNA]</scope>
    <source>
        <strain evidence="3 4">52996</strain>
    </source>
</reference>
<accession>A0AAV9XXX2</accession>
<name>A0AAV9XXX2_9CRYT</name>
<dbReference type="EMBL" id="JAWDEY010000012">
    <property type="protein sequence ID" value="KAK6589541.1"/>
    <property type="molecule type" value="Genomic_DNA"/>
</dbReference>
<keyword evidence="2" id="KW-0472">Membrane</keyword>
<sequence length="579" mass="66957">MYTIAKMRACFYFLYNFLFLIYSFSNVVANSNEKNVATRSSLTQLLPEISRTSKIASRFVSGAAIPEIIEKPKRGSKISIVNNYNSAMMRRKLWHDIILTTKEEIMGYNITISKQYIVNPPPVQAFMKSESPIELNSQCLNAFNYFYVYPDLIKCEPKPTKETIEILFRYICMNSVIKVFNGKWVGSIFILREMIEKSLYYLKKSSIPESIVSQLIEEYEANMYHELVPFKSKLGKHVYMDTEGVHIWNYIVNRSRLLYSIDSPTRAPRRGEWAFVLISGNPTPKEFLFMRKIRFISVDSVQLLAAIIFTMLLFKLKNPSQFTSYELVIEDYNKALKKTVNSNLLLAFSARIAHDFTYANIDWNEIIDTLLEIDLEESINGRRPTFIWDSKPLISLTFEPDITIPEQLVSNCIRFCEDLLVKKIVTFADQINKDDTTEIQKRLENVCTKLQEKVLPFKEIVVDPDTESRKSILKTPMGPAKIKKKLRFNTDIKFSVFDKYGKVGDRTEDISHPLGASLKTNTLKEEGSYSGKPEIPVQSKELIDEETQEALDKVDSNAEFPPEFFEKTPYPIEEEEESK</sequence>
<protein>
    <submittedName>
        <fullName evidence="3">Uncharacterized protein</fullName>
    </submittedName>
</protein>
<gene>
    <name evidence="3" type="ORF">RS030_203071</name>
</gene>
<evidence type="ECO:0000313" key="3">
    <source>
        <dbReference type="EMBL" id="KAK6589541.1"/>
    </source>
</evidence>
<proteinExistence type="predicted"/>
<feature type="transmembrane region" description="Helical" evidence="2">
    <location>
        <begin position="12"/>
        <end position="29"/>
    </location>
</feature>
<organism evidence="3 4">
    <name type="scientific">Cryptosporidium xiaoi</name>
    <dbReference type="NCBI Taxonomy" id="659607"/>
    <lineage>
        <taxon>Eukaryota</taxon>
        <taxon>Sar</taxon>
        <taxon>Alveolata</taxon>
        <taxon>Apicomplexa</taxon>
        <taxon>Conoidasida</taxon>
        <taxon>Coccidia</taxon>
        <taxon>Eucoccidiorida</taxon>
        <taxon>Eimeriorina</taxon>
        <taxon>Cryptosporidiidae</taxon>
        <taxon>Cryptosporidium</taxon>
    </lineage>
</organism>
<evidence type="ECO:0000256" key="2">
    <source>
        <dbReference type="SAM" id="Phobius"/>
    </source>
</evidence>